<evidence type="ECO:0000313" key="1">
    <source>
        <dbReference type="EMBL" id="MCM8749552.1"/>
    </source>
</evidence>
<proteinExistence type="predicted"/>
<evidence type="ECO:0008006" key="3">
    <source>
        <dbReference type="Google" id="ProtNLM"/>
    </source>
</evidence>
<dbReference type="Proteomes" id="UP001165306">
    <property type="component" value="Unassembled WGS sequence"/>
</dbReference>
<dbReference type="AlphaFoldDB" id="A0AA42BAC6"/>
<evidence type="ECO:0000313" key="2">
    <source>
        <dbReference type="Proteomes" id="UP001165306"/>
    </source>
</evidence>
<organism evidence="1 2">
    <name type="scientific">Thermalbibacter longus</name>
    <dbReference type="NCBI Taxonomy" id="2951981"/>
    <lineage>
        <taxon>Bacteria</taxon>
        <taxon>Pseudomonadati</taxon>
        <taxon>Thermomicrobiota</taxon>
        <taxon>Thermomicrobia</taxon>
        <taxon>Thermomicrobiales</taxon>
        <taxon>Thermomicrobiaceae</taxon>
        <taxon>Thermalbibacter</taxon>
    </lineage>
</organism>
<comment type="caution">
    <text evidence="1">The sequence shown here is derived from an EMBL/GenBank/DDBJ whole genome shotgun (WGS) entry which is preliminary data.</text>
</comment>
<keyword evidence="2" id="KW-1185">Reference proteome</keyword>
<reference evidence="1" key="1">
    <citation type="submission" date="2022-06" db="EMBL/GenBank/DDBJ databases">
        <title>CFH 74404 Thermomicrobiaceae sp.</title>
        <authorList>
            <person name="Ming H."/>
            <person name="Li W.-J."/>
            <person name="Zhao Z."/>
        </authorList>
    </citation>
    <scope>NUCLEOTIDE SEQUENCE</scope>
    <source>
        <strain evidence="1">CFH 74404</strain>
    </source>
</reference>
<dbReference type="EMBL" id="JAMSLR010000006">
    <property type="protein sequence ID" value="MCM8749552.1"/>
    <property type="molecule type" value="Genomic_DNA"/>
</dbReference>
<sequence>MLQSFDDLLSQLRPIAPHSRVLDTSLEEGVESFAEAIRKIPEVTIDQLAELIRKHPNWVPFLALCAGLTLEQLKNALQIHFGTAGWYRLAQRQARELITFLDQEYGLTAAVVADRTRVWTLAHVLKERLLWSRQRGVRSTASGRSLEDIVEGVLRHLGFQYEMRTMFRGRTETAPCDFAIPAGGSQAQIVGAAKGFDSTGSKLSDAVREVERMAQVRRPTQYVYVIVDGVGWRRRQSDLKRLWALFERGEIDGLYTMSHLDDFKADIEAASRRLSIIS</sequence>
<protein>
    <recommendedName>
        <fullName evidence="3">Restriction endonuclease type II DpnII-like domain-containing protein</fullName>
    </recommendedName>
</protein>
<name>A0AA42BAC6_9BACT</name>
<dbReference type="RefSeq" id="WP_284057333.1">
    <property type="nucleotide sequence ID" value="NZ_JAMSLR010000006.1"/>
</dbReference>
<gene>
    <name evidence="1" type="ORF">NET02_10370</name>
</gene>
<accession>A0AA42BAC6</accession>